<dbReference type="RefSeq" id="WP_157526022.1">
    <property type="nucleotide sequence ID" value="NZ_CP066775.1"/>
</dbReference>
<dbReference type="AlphaFoldDB" id="A0A6I4INT4"/>
<sequence length="67" mass="7650">MKKLFTLIILLAAYMPVFAQQQVEMADTMRSNGYIYVVVGTIAIVFVGLAIYLFMMDSRLKKLEKRG</sequence>
<dbReference type="EMBL" id="CP066775">
    <property type="protein sequence ID" value="QQL48401.1"/>
    <property type="molecule type" value="Genomic_DNA"/>
</dbReference>
<dbReference type="InterPro" id="IPR030888">
    <property type="entry name" value="Put_ccm"/>
</dbReference>
<gene>
    <name evidence="1" type="ORF">GO620_009355</name>
</gene>
<protein>
    <submittedName>
        <fullName evidence="1">CcmD family protein</fullName>
    </submittedName>
</protein>
<dbReference type="Proteomes" id="UP000429232">
    <property type="component" value="Chromosome"/>
</dbReference>
<evidence type="ECO:0000313" key="1">
    <source>
        <dbReference type="EMBL" id="QQL48401.1"/>
    </source>
</evidence>
<evidence type="ECO:0000313" key="2">
    <source>
        <dbReference type="Proteomes" id="UP000429232"/>
    </source>
</evidence>
<dbReference type="Pfam" id="PF20077">
    <property type="entry name" value="CcmD_alt"/>
    <property type="match status" value="1"/>
</dbReference>
<reference evidence="1 2" key="1">
    <citation type="submission" date="2020-12" db="EMBL/GenBank/DDBJ databases">
        <title>HMF7856_wgs.fasta genome submission.</title>
        <authorList>
            <person name="Kang H."/>
            <person name="Kim H."/>
            <person name="Joh K."/>
        </authorList>
    </citation>
    <scope>NUCLEOTIDE SEQUENCE [LARGE SCALE GENOMIC DNA]</scope>
    <source>
        <strain evidence="1 2">HMF7856</strain>
    </source>
</reference>
<dbReference type="NCBIfam" id="TIGR04391">
    <property type="entry name" value="CcmD_alt_fam"/>
    <property type="match status" value="1"/>
</dbReference>
<accession>A0A6I4INT4</accession>
<dbReference type="KEGG" id="mgik:GO620_009355"/>
<keyword evidence="2" id="KW-1185">Reference proteome</keyword>
<organism evidence="1 2">
    <name type="scientific">Mucilaginibacter ginkgonis</name>
    <dbReference type="NCBI Taxonomy" id="2682091"/>
    <lineage>
        <taxon>Bacteria</taxon>
        <taxon>Pseudomonadati</taxon>
        <taxon>Bacteroidota</taxon>
        <taxon>Sphingobacteriia</taxon>
        <taxon>Sphingobacteriales</taxon>
        <taxon>Sphingobacteriaceae</taxon>
        <taxon>Mucilaginibacter</taxon>
    </lineage>
</organism>
<name>A0A6I4INT4_9SPHI</name>
<proteinExistence type="predicted"/>